<accession>A0A3N2BLB4</accession>
<dbReference type="Proteomes" id="UP000266915">
    <property type="component" value="Unassembled WGS sequence"/>
</dbReference>
<name>A0A3N2BLB4_9MICO</name>
<sequence length="180" mass="19876">MNSDELFASWADHGAFHSGVPIRYATDFDLPPSAALSTDAEALRKDIRMMGGTYPRMNVLASVAFNLGTLYFLEDELTEGLRWSVIARHAADSTIELLDEPSKNLSLLQAAIWLNLSTVSRLHQPEESIKALRAAVQSLQTSRLATSQGETWTELAYIELGNRAKHLGHQLGVPEEELSL</sequence>
<proteinExistence type="predicted"/>
<protein>
    <submittedName>
        <fullName evidence="1">Uncharacterized protein</fullName>
    </submittedName>
</protein>
<dbReference type="AlphaFoldDB" id="A0A3N2BLB4"/>
<comment type="caution">
    <text evidence="1">The sequence shown here is derived from an EMBL/GenBank/DDBJ whole genome shotgun (WGS) entry which is preliminary data.</text>
</comment>
<keyword evidence="2" id="KW-1185">Reference proteome</keyword>
<evidence type="ECO:0000313" key="1">
    <source>
        <dbReference type="EMBL" id="ROR76067.1"/>
    </source>
</evidence>
<gene>
    <name evidence="1" type="ORF">EDD42_4020</name>
</gene>
<organism evidence="1 2">
    <name type="scientific">Plantibacter flavus</name>
    <dbReference type="NCBI Taxonomy" id="150123"/>
    <lineage>
        <taxon>Bacteria</taxon>
        <taxon>Bacillati</taxon>
        <taxon>Actinomycetota</taxon>
        <taxon>Actinomycetes</taxon>
        <taxon>Micrococcales</taxon>
        <taxon>Microbacteriaceae</taxon>
        <taxon>Plantibacter</taxon>
    </lineage>
</organism>
<dbReference type="EMBL" id="RKHL01000002">
    <property type="protein sequence ID" value="ROR76067.1"/>
    <property type="molecule type" value="Genomic_DNA"/>
</dbReference>
<reference evidence="1 2" key="1">
    <citation type="submission" date="2018-11" db="EMBL/GenBank/DDBJ databases">
        <title>Sequencing the genomes of 1000 actinobacteria strains.</title>
        <authorList>
            <person name="Klenk H.-P."/>
        </authorList>
    </citation>
    <scope>NUCLEOTIDE SEQUENCE [LARGE SCALE GENOMIC DNA]</scope>
    <source>
        <strain evidence="1 2">DSM 14012</strain>
    </source>
</reference>
<evidence type="ECO:0000313" key="2">
    <source>
        <dbReference type="Proteomes" id="UP000266915"/>
    </source>
</evidence>